<evidence type="ECO:0000256" key="1">
    <source>
        <dbReference type="SAM" id="Coils"/>
    </source>
</evidence>
<reference evidence="2" key="1">
    <citation type="journal article" date="2023" name="Nat. Commun.">
        <title>Diploid and tetraploid genomes of Acorus and the evolution of monocots.</title>
        <authorList>
            <person name="Ma L."/>
            <person name="Liu K.W."/>
            <person name="Li Z."/>
            <person name="Hsiao Y.Y."/>
            <person name="Qi Y."/>
            <person name="Fu T."/>
            <person name="Tang G.D."/>
            <person name="Zhang D."/>
            <person name="Sun W.H."/>
            <person name="Liu D.K."/>
            <person name="Li Y."/>
            <person name="Chen G.Z."/>
            <person name="Liu X.D."/>
            <person name="Liao X.Y."/>
            <person name="Jiang Y.T."/>
            <person name="Yu X."/>
            <person name="Hao Y."/>
            <person name="Huang J."/>
            <person name="Zhao X.W."/>
            <person name="Ke S."/>
            <person name="Chen Y.Y."/>
            <person name="Wu W.L."/>
            <person name="Hsu J.L."/>
            <person name="Lin Y.F."/>
            <person name="Huang M.D."/>
            <person name="Li C.Y."/>
            <person name="Huang L."/>
            <person name="Wang Z.W."/>
            <person name="Zhao X."/>
            <person name="Zhong W.Y."/>
            <person name="Peng D.H."/>
            <person name="Ahmad S."/>
            <person name="Lan S."/>
            <person name="Zhang J.S."/>
            <person name="Tsai W.C."/>
            <person name="Van de Peer Y."/>
            <person name="Liu Z.J."/>
        </authorList>
    </citation>
    <scope>NUCLEOTIDE SEQUENCE</scope>
    <source>
        <strain evidence="2">SCP</strain>
    </source>
</reference>
<dbReference type="AlphaFoldDB" id="A0AAV8ZZU5"/>
<protein>
    <submittedName>
        <fullName evidence="2">Uncharacterized protein</fullName>
    </submittedName>
</protein>
<proteinExistence type="predicted"/>
<gene>
    <name evidence="2" type="ORF">QJS04_geneDACA019900</name>
</gene>
<keyword evidence="3" id="KW-1185">Reference proteome</keyword>
<feature type="coiled-coil region" evidence="1">
    <location>
        <begin position="67"/>
        <end position="109"/>
    </location>
</feature>
<sequence length="147" mass="17007">MSAYWSGKKDKVIIEWNDLGQPVGDGAKTLSSYICVVVRSGLLPLDARFDLSGDDKFHWTLRKMGKMKRLQQEHALQMQQIQEKMQETMEEKMREMQEQISQLSQLQNIPFQASTIQGFISRTPLDRTTGSRRNLAGQVVFQERICR</sequence>
<name>A0AAV8ZZU5_ACOGR</name>
<dbReference type="Proteomes" id="UP001179952">
    <property type="component" value="Unassembled WGS sequence"/>
</dbReference>
<dbReference type="EMBL" id="JAUJYN010000037">
    <property type="protein sequence ID" value="KAK1257648.1"/>
    <property type="molecule type" value="Genomic_DNA"/>
</dbReference>
<evidence type="ECO:0000313" key="3">
    <source>
        <dbReference type="Proteomes" id="UP001179952"/>
    </source>
</evidence>
<reference evidence="2" key="2">
    <citation type="submission" date="2023-06" db="EMBL/GenBank/DDBJ databases">
        <authorList>
            <person name="Ma L."/>
            <person name="Liu K.-W."/>
            <person name="Li Z."/>
            <person name="Hsiao Y.-Y."/>
            <person name="Qi Y."/>
            <person name="Fu T."/>
            <person name="Tang G."/>
            <person name="Zhang D."/>
            <person name="Sun W.-H."/>
            <person name="Liu D.-K."/>
            <person name="Li Y."/>
            <person name="Chen G.-Z."/>
            <person name="Liu X.-D."/>
            <person name="Liao X.-Y."/>
            <person name="Jiang Y.-T."/>
            <person name="Yu X."/>
            <person name="Hao Y."/>
            <person name="Huang J."/>
            <person name="Zhao X.-W."/>
            <person name="Ke S."/>
            <person name="Chen Y.-Y."/>
            <person name="Wu W.-L."/>
            <person name="Hsu J.-L."/>
            <person name="Lin Y.-F."/>
            <person name="Huang M.-D."/>
            <person name="Li C.-Y."/>
            <person name="Huang L."/>
            <person name="Wang Z.-W."/>
            <person name="Zhao X."/>
            <person name="Zhong W.-Y."/>
            <person name="Peng D.-H."/>
            <person name="Ahmad S."/>
            <person name="Lan S."/>
            <person name="Zhang J.-S."/>
            <person name="Tsai W.-C."/>
            <person name="Van De Peer Y."/>
            <person name="Liu Z.-J."/>
        </authorList>
    </citation>
    <scope>NUCLEOTIDE SEQUENCE</scope>
    <source>
        <strain evidence="2">SCP</strain>
        <tissue evidence="2">Leaves</tissue>
    </source>
</reference>
<keyword evidence="1" id="KW-0175">Coiled coil</keyword>
<organism evidence="2 3">
    <name type="scientific">Acorus gramineus</name>
    <name type="common">Dwarf sweet flag</name>
    <dbReference type="NCBI Taxonomy" id="55184"/>
    <lineage>
        <taxon>Eukaryota</taxon>
        <taxon>Viridiplantae</taxon>
        <taxon>Streptophyta</taxon>
        <taxon>Embryophyta</taxon>
        <taxon>Tracheophyta</taxon>
        <taxon>Spermatophyta</taxon>
        <taxon>Magnoliopsida</taxon>
        <taxon>Liliopsida</taxon>
        <taxon>Acoraceae</taxon>
        <taxon>Acorus</taxon>
    </lineage>
</organism>
<evidence type="ECO:0000313" key="2">
    <source>
        <dbReference type="EMBL" id="KAK1257648.1"/>
    </source>
</evidence>
<accession>A0AAV8ZZU5</accession>
<comment type="caution">
    <text evidence="2">The sequence shown here is derived from an EMBL/GenBank/DDBJ whole genome shotgun (WGS) entry which is preliminary data.</text>
</comment>